<dbReference type="EC" id="3.2.1.51" evidence="3"/>
<dbReference type="InterPro" id="IPR031919">
    <property type="entry name" value="Fucosidase_C"/>
</dbReference>
<evidence type="ECO:0000313" key="9">
    <source>
        <dbReference type="EMBL" id="GAP43732.1"/>
    </source>
</evidence>
<organism evidence="9">
    <name type="scientific">Lentimicrobium saccharophilum</name>
    <dbReference type="NCBI Taxonomy" id="1678841"/>
    <lineage>
        <taxon>Bacteria</taxon>
        <taxon>Pseudomonadati</taxon>
        <taxon>Bacteroidota</taxon>
        <taxon>Bacteroidia</taxon>
        <taxon>Bacteroidales</taxon>
        <taxon>Lentimicrobiaceae</taxon>
        <taxon>Lentimicrobium</taxon>
    </lineage>
</organism>
<dbReference type="Proteomes" id="UP000053091">
    <property type="component" value="Unassembled WGS sequence"/>
</dbReference>
<dbReference type="OrthoDB" id="1389336at2"/>
<keyword evidence="5" id="KW-0378">Hydrolase</keyword>
<dbReference type="SUPFAM" id="SSF56988">
    <property type="entry name" value="Anthrax protective antigen"/>
    <property type="match status" value="1"/>
</dbReference>
<dbReference type="Gene3D" id="3.90.182.10">
    <property type="entry name" value="Toxin - Anthrax Protective Antigen,domain 1"/>
    <property type="match status" value="1"/>
</dbReference>
<dbReference type="InterPro" id="IPR017853">
    <property type="entry name" value="GH"/>
</dbReference>
<dbReference type="GO" id="GO:0004560">
    <property type="term" value="F:alpha-L-fucosidase activity"/>
    <property type="evidence" value="ECO:0007669"/>
    <property type="project" value="InterPro"/>
</dbReference>
<dbReference type="InterPro" id="IPR000933">
    <property type="entry name" value="Glyco_hydro_29"/>
</dbReference>
<evidence type="ECO:0000256" key="4">
    <source>
        <dbReference type="ARBA" id="ARBA00022729"/>
    </source>
</evidence>
<evidence type="ECO:0000313" key="10">
    <source>
        <dbReference type="Proteomes" id="UP000053091"/>
    </source>
</evidence>
<dbReference type="GO" id="GO:0006004">
    <property type="term" value="P:fucose metabolic process"/>
    <property type="evidence" value="ECO:0007669"/>
    <property type="project" value="InterPro"/>
</dbReference>
<proteinExistence type="inferred from homology"/>
<comment type="function">
    <text evidence="1">Alpha-L-fucosidase is responsible for hydrolyzing the alpha-1,6-linked fucose joined to the reducing-end N-acetylglucosamine of the carbohydrate moieties of glycoproteins.</text>
</comment>
<evidence type="ECO:0000256" key="2">
    <source>
        <dbReference type="ARBA" id="ARBA00007951"/>
    </source>
</evidence>
<name>A0A0S7C1X0_9BACT</name>
<dbReference type="EMBL" id="DF968182">
    <property type="protein sequence ID" value="GAP43732.1"/>
    <property type="molecule type" value="Genomic_DNA"/>
</dbReference>
<dbReference type="SMART" id="SM00812">
    <property type="entry name" value="Alpha_L_fucos"/>
    <property type="match status" value="1"/>
</dbReference>
<dbReference type="Gene3D" id="3.20.20.80">
    <property type="entry name" value="Glycosidases"/>
    <property type="match status" value="1"/>
</dbReference>
<dbReference type="GO" id="GO:0005764">
    <property type="term" value="C:lysosome"/>
    <property type="evidence" value="ECO:0007669"/>
    <property type="project" value="TreeGrafter"/>
</dbReference>
<dbReference type="Pfam" id="PF16757">
    <property type="entry name" value="Fucosidase_C"/>
    <property type="match status" value="1"/>
</dbReference>
<evidence type="ECO:0000256" key="5">
    <source>
        <dbReference type="ARBA" id="ARBA00022801"/>
    </source>
</evidence>
<dbReference type="InterPro" id="IPR013780">
    <property type="entry name" value="Glyco_hydro_b"/>
</dbReference>
<dbReference type="InterPro" id="IPR011658">
    <property type="entry name" value="PA14_dom"/>
</dbReference>
<evidence type="ECO:0000256" key="7">
    <source>
        <dbReference type="SAM" id="SignalP"/>
    </source>
</evidence>
<reference evidence="9" key="1">
    <citation type="journal article" date="2015" name="Genome Announc.">
        <title>Draft Genome Sequence of Bacteroidales Strain TBC1, a Novel Isolate from a Methanogenic Wastewater Treatment System.</title>
        <authorList>
            <person name="Tourlousse D.M."/>
            <person name="Matsuura N."/>
            <person name="Sun L."/>
            <person name="Toyonaga M."/>
            <person name="Kuroda K."/>
            <person name="Ohashi A."/>
            <person name="Cruz R."/>
            <person name="Yamaguchi T."/>
            <person name="Sekiguchi Y."/>
        </authorList>
    </citation>
    <scope>NUCLEOTIDE SEQUENCE [LARGE SCALE GENOMIC DNA]</scope>
    <source>
        <strain evidence="9">TBC1</strain>
    </source>
</reference>
<dbReference type="GO" id="GO:0016139">
    <property type="term" value="P:glycoside catabolic process"/>
    <property type="evidence" value="ECO:0007669"/>
    <property type="project" value="TreeGrafter"/>
</dbReference>
<dbReference type="Pfam" id="PF01120">
    <property type="entry name" value="Alpha_L_fucos"/>
    <property type="match status" value="1"/>
</dbReference>
<dbReference type="SMART" id="SM00758">
    <property type="entry name" value="PA14"/>
    <property type="match status" value="1"/>
</dbReference>
<dbReference type="PANTHER" id="PTHR10030:SF37">
    <property type="entry name" value="ALPHA-L-FUCOSIDASE-RELATED"/>
    <property type="match status" value="1"/>
</dbReference>
<evidence type="ECO:0000256" key="6">
    <source>
        <dbReference type="ARBA" id="ARBA00023295"/>
    </source>
</evidence>
<dbReference type="STRING" id="1678841.TBC1_111890"/>
<evidence type="ECO:0000256" key="3">
    <source>
        <dbReference type="ARBA" id="ARBA00012662"/>
    </source>
</evidence>
<dbReference type="PATRIC" id="fig|1678841.3.peg.2110"/>
<accession>A0A0S7C1X0</accession>
<sequence>MKKVVQVLMILPALLLTGALPLSAQEDGKVSEVPSWEALRNREYPRWFSNDKLGIFIHWGVYSVPSYGGAESYAEWYLLGLKHGTHNRVDFMKKNYGENFTYRDFVPLFKAELFDPDEWAEIFKKSGAGYIVLVSKHHDGYCLWPSAYAPGWNSVDTGPGRDIVGEVAEAVRKRGIRFGLYYSLPEWDHPLHRWYEDPNDSIGDYVEQHMIPQFKELVSAYRPDLIFTDGEWYNTAEQWHARELISWYYNLVGPDAIVNDRWGSGADIGFRTPEYSSGGLNADRPWAEVRGLGRSFGLNRNEKLSAYMSPRDLIHLFARTVAYGGGLIINVGPAADGKIPLLQQERIEALGEWLEINGEAIYGSERWIRSGEEKPVELTRTDPQVNFNWVRNSPGYPVVEDNFTAEWTGWIKPGHTANYTFSAMANDGMRLFIDGKPVLDQWDSETGGTDSEAMRSRTGADVNGTITLEKGKFYAVTVNFTEKTHDADIALSWECPGLPKEIVPKKNLFSRKDLPEGDGLNAVYRSMRQHIAYTTNRGNLYAICFEWPGQSLRVNTGAKPPVGEVSLLGRDGSLPWKMEGDELLIDLSGIQYNEMPGHYAWTFKMEGLAKP</sequence>
<feature type="signal peptide" evidence="7">
    <location>
        <begin position="1"/>
        <end position="24"/>
    </location>
</feature>
<dbReference type="PRINTS" id="PR00741">
    <property type="entry name" value="GLHYDRLASE29"/>
</dbReference>
<evidence type="ECO:0000259" key="8">
    <source>
        <dbReference type="PROSITE" id="PS51820"/>
    </source>
</evidence>
<comment type="similarity">
    <text evidence="2">Belongs to the glycosyl hydrolase 29 family.</text>
</comment>
<feature type="chain" id="PRO_5006633426" description="alpha-L-fucosidase" evidence="7">
    <location>
        <begin position="25"/>
        <end position="611"/>
    </location>
</feature>
<gene>
    <name evidence="9" type="ORF">TBC1_111890</name>
</gene>
<feature type="domain" description="PA14" evidence="8">
    <location>
        <begin position="357"/>
        <end position="507"/>
    </location>
</feature>
<keyword evidence="6" id="KW-0326">Glycosidase</keyword>
<dbReference type="SUPFAM" id="SSF51445">
    <property type="entry name" value="(Trans)glycosidases"/>
    <property type="match status" value="1"/>
</dbReference>
<dbReference type="PROSITE" id="PS51820">
    <property type="entry name" value="PA14"/>
    <property type="match status" value="1"/>
</dbReference>
<dbReference type="AlphaFoldDB" id="A0A0S7C1X0"/>
<dbReference type="InterPro" id="IPR016286">
    <property type="entry name" value="FUC_metazoa-typ"/>
</dbReference>
<dbReference type="PANTHER" id="PTHR10030">
    <property type="entry name" value="ALPHA-L-FUCOSIDASE"/>
    <property type="match status" value="1"/>
</dbReference>
<protein>
    <recommendedName>
        <fullName evidence="3">alpha-L-fucosidase</fullName>
        <ecNumber evidence="3">3.2.1.51</ecNumber>
    </recommendedName>
</protein>
<dbReference type="Pfam" id="PF07691">
    <property type="entry name" value="PA14"/>
    <property type="match status" value="1"/>
</dbReference>
<dbReference type="InterPro" id="IPR057739">
    <property type="entry name" value="Glyco_hydro_29_N"/>
</dbReference>
<dbReference type="InterPro" id="IPR037524">
    <property type="entry name" value="PA14/GLEYA"/>
</dbReference>
<keyword evidence="10" id="KW-1185">Reference proteome</keyword>
<dbReference type="RefSeq" id="WP_082189549.1">
    <property type="nucleotide sequence ID" value="NZ_DF968182.1"/>
</dbReference>
<dbReference type="Gene3D" id="2.60.40.1180">
    <property type="entry name" value="Golgi alpha-mannosidase II"/>
    <property type="match status" value="1"/>
</dbReference>
<keyword evidence="4 7" id="KW-0732">Signal</keyword>
<evidence type="ECO:0000256" key="1">
    <source>
        <dbReference type="ARBA" id="ARBA00004071"/>
    </source>
</evidence>